<dbReference type="AlphaFoldDB" id="A0A9W4T1A8"/>
<comment type="caution">
    <text evidence="1">The sequence shown here is derived from an EMBL/GenBank/DDBJ whole genome shotgun (WGS) entry which is preliminary data.</text>
</comment>
<reference evidence="1" key="1">
    <citation type="submission" date="2022-08" db="EMBL/GenBank/DDBJ databases">
        <authorList>
            <person name="Kallberg Y."/>
            <person name="Tangrot J."/>
            <person name="Rosling A."/>
        </authorList>
    </citation>
    <scope>NUCLEOTIDE SEQUENCE</scope>
    <source>
        <strain evidence="1">Wild A</strain>
    </source>
</reference>
<evidence type="ECO:0000313" key="2">
    <source>
        <dbReference type="Proteomes" id="UP001153678"/>
    </source>
</evidence>
<feature type="non-terminal residue" evidence="1">
    <location>
        <position position="1"/>
    </location>
</feature>
<keyword evidence="2" id="KW-1185">Reference proteome</keyword>
<sequence length="50" mass="5675">VEDDSNVSGILERSYDVPQIHLRNLLNGISYNDITDFGKNDMLSSIKNTY</sequence>
<gene>
    <name evidence="1" type="ORF">FWILDA_LOCUS12763</name>
</gene>
<dbReference type="EMBL" id="CAMKVN010004322">
    <property type="protein sequence ID" value="CAI2186811.1"/>
    <property type="molecule type" value="Genomic_DNA"/>
</dbReference>
<name>A0A9W4T1A8_9GLOM</name>
<organism evidence="1 2">
    <name type="scientific">Funneliformis geosporum</name>
    <dbReference type="NCBI Taxonomy" id="1117311"/>
    <lineage>
        <taxon>Eukaryota</taxon>
        <taxon>Fungi</taxon>
        <taxon>Fungi incertae sedis</taxon>
        <taxon>Mucoromycota</taxon>
        <taxon>Glomeromycotina</taxon>
        <taxon>Glomeromycetes</taxon>
        <taxon>Glomerales</taxon>
        <taxon>Glomeraceae</taxon>
        <taxon>Funneliformis</taxon>
    </lineage>
</organism>
<evidence type="ECO:0000313" key="1">
    <source>
        <dbReference type="EMBL" id="CAI2186811.1"/>
    </source>
</evidence>
<protein>
    <submittedName>
        <fullName evidence="1">17737_t:CDS:1</fullName>
    </submittedName>
</protein>
<proteinExistence type="predicted"/>
<accession>A0A9W4T1A8</accession>
<dbReference type="Proteomes" id="UP001153678">
    <property type="component" value="Unassembled WGS sequence"/>
</dbReference>
<dbReference type="OrthoDB" id="2440253at2759"/>